<feature type="transmembrane region" description="Helical" evidence="1">
    <location>
        <begin position="50"/>
        <end position="71"/>
    </location>
</feature>
<dbReference type="AlphaFoldDB" id="W5Y532"/>
<dbReference type="PATRIC" id="fig|1224164.3.peg.2603"/>
<dbReference type="STRING" id="1224164.B843_12895"/>
<evidence type="ECO:0000256" key="1">
    <source>
        <dbReference type="SAM" id="Phobius"/>
    </source>
</evidence>
<keyword evidence="3" id="KW-1185">Reference proteome</keyword>
<proteinExistence type="predicted"/>
<evidence type="ECO:0000313" key="3">
    <source>
        <dbReference type="Proteomes" id="UP000019222"/>
    </source>
</evidence>
<reference evidence="2 3" key="1">
    <citation type="submission" date="2013-02" db="EMBL/GenBank/DDBJ databases">
        <title>The complete genome sequence of Corynebacterium vitaeruminis DSM 20294.</title>
        <authorList>
            <person name="Ruckert C."/>
            <person name="Albersmeier A."/>
            <person name="Kalinowski J."/>
        </authorList>
    </citation>
    <scope>NUCLEOTIDE SEQUENCE [LARGE SCALE GENOMIC DNA]</scope>
    <source>
        <strain evidence="3">ATCC 10234</strain>
    </source>
</reference>
<dbReference type="KEGG" id="cvt:B843_12895"/>
<keyword evidence="1" id="KW-0472">Membrane</keyword>
<dbReference type="eggNOG" id="COG1687">
    <property type="taxonomic scope" value="Bacteria"/>
</dbReference>
<dbReference type="EMBL" id="CP004353">
    <property type="protein sequence ID" value="AHI23955.1"/>
    <property type="molecule type" value="Genomic_DNA"/>
</dbReference>
<dbReference type="InterPro" id="IPR008407">
    <property type="entry name" value="Brnchd-chn_aa_trnsp_AzlD"/>
</dbReference>
<name>W5Y532_9CORY</name>
<organism evidence="2 3">
    <name type="scientific">Corynebacterium vitaeruminis DSM 20294</name>
    <dbReference type="NCBI Taxonomy" id="1224164"/>
    <lineage>
        <taxon>Bacteria</taxon>
        <taxon>Bacillati</taxon>
        <taxon>Actinomycetota</taxon>
        <taxon>Actinomycetes</taxon>
        <taxon>Mycobacteriales</taxon>
        <taxon>Corynebacteriaceae</taxon>
        <taxon>Corynebacterium</taxon>
    </lineage>
</organism>
<dbReference type="Proteomes" id="UP000019222">
    <property type="component" value="Chromosome"/>
</dbReference>
<dbReference type="HOGENOM" id="CLU_144816_0_0_11"/>
<dbReference type="PIRSF" id="PIRSF003203">
    <property type="entry name" value="AzlD"/>
    <property type="match status" value="1"/>
</dbReference>
<feature type="transmembrane region" description="Helical" evidence="1">
    <location>
        <begin position="20"/>
        <end position="38"/>
    </location>
</feature>
<gene>
    <name evidence="2" type="ORF">B843_12895</name>
</gene>
<feature type="transmembrane region" description="Helical" evidence="1">
    <location>
        <begin position="77"/>
        <end position="94"/>
    </location>
</feature>
<protein>
    <submittedName>
        <fullName evidence="2">Branched-chain amino acid transport protein</fullName>
    </submittedName>
</protein>
<keyword evidence="1" id="KW-1133">Transmembrane helix</keyword>
<dbReference type="RefSeq" id="WP_038595605.1">
    <property type="nucleotide sequence ID" value="NZ_CP004353.1"/>
</dbReference>
<feature type="transmembrane region" description="Helical" evidence="1">
    <location>
        <begin position="101"/>
        <end position="119"/>
    </location>
</feature>
<sequence length="120" mass="12391">MTELLLASAGLPEGVRLSTFLGVLVPVAIVTVALRQIPFSAVRALQGSSLMGLLSKTMPVGVMVVLVVYTLNSTRTAPGGLGAALIAVAATMALHAWRRDASLSIIGGTAIYMVLVNLVF</sequence>
<dbReference type="Pfam" id="PF05437">
    <property type="entry name" value="AzlD"/>
    <property type="match status" value="1"/>
</dbReference>
<evidence type="ECO:0000313" key="2">
    <source>
        <dbReference type="EMBL" id="AHI23955.1"/>
    </source>
</evidence>
<keyword evidence="1" id="KW-0812">Transmembrane</keyword>
<accession>W5Y532</accession>